<proteinExistence type="inferred from homology"/>
<keyword evidence="11" id="KW-1185">Reference proteome</keyword>
<dbReference type="PANTHER" id="PTHR30038:SF0">
    <property type="entry name" value="TUNGSTEN-CONTAINING ALDEHYDE FERREDOXIN OXIDOREDUCTASE"/>
    <property type="match status" value="1"/>
</dbReference>
<dbReference type="SMART" id="SM00790">
    <property type="entry name" value="AFOR_N"/>
    <property type="match status" value="1"/>
</dbReference>
<comment type="similarity">
    <text evidence="2">Belongs to the AOR/FOR family.</text>
</comment>
<evidence type="ECO:0000256" key="6">
    <source>
        <dbReference type="ARBA" id="ARBA00023004"/>
    </source>
</evidence>
<sequence>MAETYGWAGKILRVNLTTGEITTQDDEKYHKYIGGMGMAYRIMYEEAPMELDPYDEKALVIFGVGPLTGAGVPCSGRMNVTFRSTWSKGHSIIDAHMGGHIGSMLKYAGYDGIVVSGISEKPVYLRIEDGEVSLEDASEIWGKGTFASNKWMVEQNGREFETASIGPAGEHLVDYSTLNTSFGNSGGAGLGAAMGNKKLKGLAIRGTGSVKVADPKKVLELSNYMMGNLIGGNNNHNVPAQPQSWAEYSATSGKNRWSGAPGRMWKKAPGGPVDTGEQPYNDINKVALRCFKGYFDFGAPAAEYTVKNGGCSSCPIRCYTEYDVDPLADYDLPTHNSNTCMPVLYGTRVYPDGVHDFKYEGDGTMVINLAWSHAVDDMGLWDNYGNLNRDLLWILRMPREEATKYISEEEYDSLPWEWEKAGDPRWEVELIRRMAYGEGDLSVIAKGTLAMMEKFGLPKSWLDRDDDATNSNLIYNGFPNHHGPAEAWQVGMLYNLVFNRDCMIHEIVCETGSGAPYEVTKKVMEDFFGEGCYDKAKAYTPINENKAKLAAYCVNDKNFHDSATLCNWMWPMTQSPSKEREYHGDLDLQADFMTAVTGETYTQAGLQEDGERITQMLRAMTAISFQLNCGSANLRQEHDAICDWVFDKDPDFKAFEEGTTKLDRADMEKAKDMFYDIFGWDKTTGVPTRETLEKFDLADMADDLEKRGIYAQTTEAAAE</sequence>
<gene>
    <name evidence="10" type="ORF">C4N23_01345</name>
</gene>
<dbReference type="InterPro" id="IPR051919">
    <property type="entry name" value="W-dependent_AOR"/>
</dbReference>
<dbReference type="GO" id="GO:0046872">
    <property type="term" value="F:metal ion binding"/>
    <property type="evidence" value="ECO:0007669"/>
    <property type="project" value="UniProtKB-KW"/>
</dbReference>
<dbReference type="RefSeq" id="WP_055191040.1">
    <property type="nucleotide sequence ID" value="NZ_PRLC01000001.1"/>
</dbReference>
<comment type="cofactor">
    <cofactor evidence="1">
        <name>[4Fe-4S] cluster</name>
        <dbReference type="ChEBI" id="CHEBI:49883"/>
    </cofactor>
</comment>
<accession>A0A174BFU4</accession>
<evidence type="ECO:0000256" key="5">
    <source>
        <dbReference type="ARBA" id="ARBA00023002"/>
    </source>
</evidence>
<dbReference type="InterPro" id="IPR013984">
    <property type="entry name" value="Ald_Fedxn_OxRdtase_dom2"/>
</dbReference>
<name>A0A174BFU4_9FIRM</name>
<dbReference type="InterPro" id="IPR036503">
    <property type="entry name" value="Ald_Fedxn_OxRdtase_N_sf"/>
</dbReference>
<dbReference type="OrthoDB" id="9763894at2"/>
<dbReference type="PANTHER" id="PTHR30038">
    <property type="entry name" value="ALDEHYDE FERREDOXIN OXIDOREDUCTASE"/>
    <property type="match status" value="1"/>
</dbReference>
<keyword evidence="5" id="KW-0560">Oxidoreductase</keyword>
<evidence type="ECO:0000256" key="7">
    <source>
        <dbReference type="ARBA" id="ARBA00023014"/>
    </source>
</evidence>
<dbReference type="InterPro" id="IPR036021">
    <property type="entry name" value="Tungsten_al_ferr_oxy-like_C"/>
</dbReference>
<dbReference type="GO" id="GO:0016625">
    <property type="term" value="F:oxidoreductase activity, acting on the aldehyde or oxo group of donors, iron-sulfur protein as acceptor"/>
    <property type="evidence" value="ECO:0007669"/>
    <property type="project" value="InterPro"/>
</dbReference>
<organism evidence="10 11">
    <name type="scientific">Faecalibacterium hattorii</name>
    <dbReference type="NCBI Taxonomy" id="2935520"/>
    <lineage>
        <taxon>Bacteria</taxon>
        <taxon>Bacillati</taxon>
        <taxon>Bacillota</taxon>
        <taxon>Clostridia</taxon>
        <taxon>Eubacteriales</taxon>
        <taxon>Oscillospiraceae</taxon>
        <taxon>Faecalibacterium</taxon>
    </lineage>
</organism>
<feature type="domain" description="Aldehyde ferredoxin oxidoreductase N-terminal" evidence="9">
    <location>
        <begin position="7"/>
        <end position="208"/>
    </location>
</feature>
<dbReference type="GO" id="GO:0051539">
    <property type="term" value="F:4 iron, 4 sulfur cluster binding"/>
    <property type="evidence" value="ECO:0007669"/>
    <property type="project" value="UniProtKB-KW"/>
</dbReference>
<evidence type="ECO:0000256" key="3">
    <source>
        <dbReference type="ARBA" id="ARBA00022485"/>
    </source>
</evidence>
<dbReference type="Gene3D" id="1.10.599.10">
    <property type="entry name" value="Aldehyde Ferredoxin Oxidoreductase Protein, subunit A, domain 3"/>
    <property type="match status" value="1"/>
</dbReference>
<evidence type="ECO:0000256" key="8">
    <source>
        <dbReference type="ARBA" id="ARBA00049934"/>
    </source>
</evidence>
<reference evidence="10 11" key="1">
    <citation type="submission" date="2018-02" db="EMBL/GenBank/DDBJ databases">
        <title>Complete genome sequencing of Faecalibacterium prausnitzii strains isolated from the human gut.</title>
        <authorList>
            <person name="Fitzgerald B.C."/>
            <person name="Shkoporov A.N."/>
            <person name="Ross P.R."/>
            <person name="Hill C."/>
        </authorList>
    </citation>
    <scope>NUCLEOTIDE SEQUENCE [LARGE SCALE GENOMIC DNA]</scope>
    <source>
        <strain evidence="10 11">APC922/41-1</strain>
    </source>
</reference>
<keyword evidence="6" id="KW-0408">Iron</keyword>
<dbReference type="Gene3D" id="3.60.9.10">
    <property type="entry name" value="Aldehyde ferredoxin oxidoreductase, N-terminal domain"/>
    <property type="match status" value="1"/>
</dbReference>
<evidence type="ECO:0000313" key="10">
    <source>
        <dbReference type="EMBL" id="RAW63689.1"/>
    </source>
</evidence>
<dbReference type="Gene3D" id="1.10.569.10">
    <property type="entry name" value="Aldehyde Ferredoxin Oxidoreductase Protein, subunit A, domain 2"/>
    <property type="match status" value="1"/>
</dbReference>
<comment type="cofactor">
    <cofactor evidence="8">
        <name>tungstopterin</name>
        <dbReference type="ChEBI" id="CHEBI:30402"/>
    </cofactor>
</comment>
<keyword evidence="3" id="KW-0004">4Fe-4S</keyword>
<dbReference type="InterPro" id="IPR013985">
    <property type="entry name" value="Ald_Fedxn_OxRdtase_dom3"/>
</dbReference>
<dbReference type="InterPro" id="IPR013983">
    <property type="entry name" value="Ald_Fedxn_OxRdtase_N"/>
</dbReference>
<evidence type="ECO:0000256" key="1">
    <source>
        <dbReference type="ARBA" id="ARBA00001966"/>
    </source>
</evidence>
<comment type="caution">
    <text evidence="10">The sequence shown here is derived from an EMBL/GenBank/DDBJ whole genome shotgun (WGS) entry which is preliminary data.</text>
</comment>
<dbReference type="Pfam" id="PF01314">
    <property type="entry name" value="AFOR_C"/>
    <property type="match status" value="1"/>
</dbReference>
<dbReference type="SUPFAM" id="SSF56228">
    <property type="entry name" value="Aldehyde ferredoxin oxidoreductase, N-terminal domain"/>
    <property type="match status" value="1"/>
</dbReference>
<protein>
    <submittedName>
        <fullName evidence="10">Aldehyde ferredoxin oxidoreductase</fullName>
    </submittedName>
</protein>
<dbReference type="SUPFAM" id="SSF48310">
    <property type="entry name" value="Aldehyde ferredoxin oxidoreductase, C-terminal domains"/>
    <property type="match status" value="1"/>
</dbReference>
<evidence type="ECO:0000256" key="4">
    <source>
        <dbReference type="ARBA" id="ARBA00022723"/>
    </source>
</evidence>
<evidence type="ECO:0000259" key="9">
    <source>
        <dbReference type="SMART" id="SM00790"/>
    </source>
</evidence>
<keyword evidence="4" id="KW-0479">Metal-binding</keyword>
<evidence type="ECO:0000256" key="2">
    <source>
        <dbReference type="ARBA" id="ARBA00011032"/>
    </source>
</evidence>
<dbReference type="GO" id="GO:0009055">
    <property type="term" value="F:electron transfer activity"/>
    <property type="evidence" value="ECO:0007669"/>
    <property type="project" value="InterPro"/>
</dbReference>
<keyword evidence="7" id="KW-0411">Iron-sulfur</keyword>
<dbReference type="AlphaFoldDB" id="A0A174BFU4"/>
<dbReference type="InterPro" id="IPR001203">
    <property type="entry name" value="OxRdtase_Ald_Fedxn_C"/>
</dbReference>
<dbReference type="Pfam" id="PF02730">
    <property type="entry name" value="AFOR_N"/>
    <property type="match status" value="1"/>
</dbReference>
<evidence type="ECO:0000313" key="11">
    <source>
        <dbReference type="Proteomes" id="UP000250429"/>
    </source>
</evidence>
<dbReference type="Proteomes" id="UP000250429">
    <property type="component" value="Unassembled WGS sequence"/>
</dbReference>
<dbReference type="EMBL" id="PRLC01000001">
    <property type="protein sequence ID" value="RAW63689.1"/>
    <property type="molecule type" value="Genomic_DNA"/>
</dbReference>